<dbReference type="InterPro" id="IPR013342">
    <property type="entry name" value="Mandelate_racemase_C"/>
</dbReference>
<evidence type="ECO:0000313" key="8">
    <source>
        <dbReference type="Proteomes" id="UP001500631"/>
    </source>
</evidence>
<dbReference type="Proteomes" id="UP001500631">
    <property type="component" value="Unassembled WGS sequence"/>
</dbReference>
<dbReference type="Pfam" id="PF13378">
    <property type="entry name" value="MR_MLE_C"/>
    <property type="match status" value="1"/>
</dbReference>
<comment type="cofactor">
    <cofactor evidence="5">
        <name>Mg(2+)</name>
        <dbReference type="ChEBI" id="CHEBI:18420"/>
    </cofactor>
    <text evidence="5">Binds 1 Mg(2+) ion per subunit.</text>
</comment>
<dbReference type="SMART" id="SM00922">
    <property type="entry name" value="MR_MLE"/>
    <property type="match status" value="1"/>
</dbReference>
<proteinExistence type="inferred from homology"/>
<dbReference type="SUPFAM" id="SSF51604">
    <property type="entry name" value="Enolase C-terminal domain-like"/>
    <property type="match status" value="1"/>
</dbReference>
<dbReference type="SFLD" id="SFLDS00001">
    <property type="entry name" value="Enolase"/>
    <property type="match status" value="1"/>
</dbReference>
<sequence>MKIVKIEVATELCPLRVPFKTALRTAYEIENILVKVHTDNGLMGIGATVPTWVITGDSKESIVAALEGPITNALLNQDARNLNVLLLKVQKSCINNSSAKAAIDIALHDLFAKWLNQPLYAVLGGNKPLTTCMTIGLDDPIVMKQAAMDAVAQGFSALKIKVGNAPDKDIERISTIVDAIPSHIRLRLDANQGWKAKDAIRVIHELERLAFNIDWVEQPVHAKDFEGMKYVTDHVNMKIMADESVFSPQEAFALLKDRCVDLLNIKLLKCGGISEAIKIADLGALYGVECMIGSMMESSISVTAAAHFAASHPNVLYCDFDAPLWLTESPRGIIYQGEDVKLPDTMGLGIII</sequence>
<protein>
    <recommendedName>
        <fullName evidence="5">Dipeptide epimerase</fullName>
        <ecNumber evidence="5">5.1.1.-</ecNumber>
    </recommendedName>
</protein>
<dbReference type="EMBL" id="BAABKE010000004">
    <property type="protein sequence ID" value="GAA5100311.1"/>
    <property type="molecule type" value="Genomic_DNA"/>
</dbReference>
<evidence type="ECO:0000259" key="6">
    <source>
        <dbReference type="SMART" id="SM00922"/>
    </source>
</evidence>
<gene>
    <name evidence="7" type="ORF">GCM10023338_14880</name>
</gene>
<evidence type="ECO:0000313" key="7">
    <source>
        <dbReference type="EMBL" id="GAA5100311.1"/>
    </source>
</evidence>
<comment type="similarity">
    <text evidence="1 5">Belongs to the mandelate racemase/muconate lactonizing enzyme family.</text>
</comment>
<dbReference type="RefSeq" id="WP_077925571.1">
    <property type="nucleotide sequence ID" value="NZ_BAABKE010000004.1"/>
</dbReference>
<keyword evidence="4 5" id="KW-0413">Isomerase</keyword>
<dbReference type="EC" id="5.1.1.-" evidence="5"/>
<evidence type="ECO:0000256" key="2">
    <source>
        <dbReference type="ARBA" id="ARBA00022723"/>
    </source>
</evidence>
<dbReference type="SUPFAM" id="SSF54826">
    <property type="entry name" value="Enolase N-terminal domain-like"/>
    <property type="match status" value="1"/>
</dbReference>
<evidence type="ECO:0000256" key="3">
    <source>
        <dbReference type="ARBA" id="ARBA00022842"/>
    </source>
</evidence>
<dbReference type="Gene3D" id="3.20.20.120">
    <property type="entry name" value="Enolase-like C-terminal domain"/>
    <property type="match status" value="1"/>
</dbReference>
<dbReference type="InterPro" id="IPR036849">
    <property type="entry name" value="Enolase-like_C_sf"/>
</dbReference>
<dbReference type="SFLD" id="SFLDF00009">
    <property type="entry name" value="o-succinylbenzoate_synthase"/>
    <property type="match status" value="1"/>
</dbReference>
<evidence type="ECO:0000256" key="4">
    <source>
        <dbReference type="ARBA" id="ARBA00023235"/>
    </source>
</evidence>
<dbReference type="PANTHER" id="PTHR48073:SF2">
    <property type="entry name" value="O-SUCCINYLBENZOATE SYNTHASE"/>
    <property type="match status" value="1"/>
</dbReference>
<evidence type="ECO:0000256" key="5">
    <source>
        <dbReference type="RuleBase" id="RU366006"/>
    </source>
</evidence>
<accession>A0ABP9MTL5</accession>
<feature type="domain" description="Mandelate racemase/muconate lactonizing enzyme C-terminal" evidence="6">
    <location>
        <begin position="140"/>
        <end position="238"/>
    </location>
</feature>
<dbReference type="CDD" id="cd03319">
    <property type="entry name" value="L-Ala-DL-Glu_epimerase"/>
    <property type="match status" value="1"/>
</dbReference>
<dbReference type="SFLD" id="SFLDG00180">
    <property type="entry name" value="muconate_cycloisomerase"/>
    <property type="match status" value="1"/>
</dbReference>
<dbReference type="InterPro" id="IPR034603">
    <property type="entry name" value="Dipeptide_epimerase"/>
</dbReference>
<dbReference type="Pfam" id="PF02746">
    <property type="entry name" value="MR_MLE_N"/>
    <property type="match status" value="1"/>
</dbReference>
<dbReference type="PANTHER" id="PTHR48073">
    <property type="entry name" value="O-SUCCINYLBENZOATE SYNTHASE-RELATED"/>
    <property type="match status" value="1"/>
</dbReference>
<keyword evidence="3 5" id="KW-0460">Magnesium</keyword>
<evidence type="ECO:0000256" key="1">
    <source>
        <dbReference type="ARBA" id="ARBA00008031"/>
    </source>
</evidence>
<organism evidence="7 8">
    <name type="scientific">Wohlfahrtiimonas larvae</name>
    <dbReference type="NCBI Taxonomy" id="1157986"/>
    <lineage>
        <taxon>Bacteria</taxon>
        <taxon>Pseudomonadati</taxon>
        <taxon>Pseudomonadota</taxon>
        <taxon>Gammaproteobacteria</taxon>
        <taxon>Cardiobacteriales</taxon>
        <taxon>Ignatzschineriaceae</taxon>
        <taxon>Wohlfahrtiimonas</taxon>
    </lineage>
</organism>
<reference evidence="8" key="1">
    <citation type="journal article" date="2019" name="Int. J. Syst. Evol. Microbiol.">
        <title>The Global Catalogue of Microorganisms (GCM) 10K type strain sequencing project: providing services to taxonomists for standard genome sequencing and annotation.</title>
        <authorList>
            <consortium name="The Broad Institute Genomics Platform"/>
            <consortium name="The Broad Institute Genome Sequencing Center for Infectious Disease"/>
            <person name="Wu L."/>
            <person name="Ma J."/>
        </authorList>
    </citation>
    <scope>NUCLEOTIDE SEQUENCE [LARGE SCALE GENOMIC DNA]</scope>
    <source>
        <strain evidence="8">JCM 18424</strain>
    </source>
</reference>
<dbReference type="InterPro" id="IPR013341">
    <property type="entry name" value="Mandelate_racemase_N_dom"/>
</dbReference>
<comment type="caution">
    <text evidence="7">The sequence shown here is derived from an EMBL/GenBank/DDBJ whole genome shotgun (WGS) entry which is preliminary data.</text>
</comment>
<dbReference type="Gene3D" id="3.30.390.10">
    <property type="entry name" value="Enolase-like, N-terminal domain"/>
    <property type="match status" value="1"/>
</dbReference>
<dbReference type="InterPro" id="IPR029017">
    <property type="entry name" value="Enolase-like_N"/>
</dbReference>
<dbReference type="InterPro" id="IPR029065">
    <property type="entry name" value="Enolase_C-like"/>
</dbReference>
<keyword evidence="8" id="KW-1185">Reference proteome</keyword>
<name>A0ABP9MTL5_9GAMM</name>
<keyword evidence="2 5" id="KW-0479">Metal-binding</keyword>